<sequence length="248" mass="26842">MSSLIYGIHAVDSLVEANQAKEILVFKKSNASHKIEGIISKAESKGLKVTYIDSFKQLPGRVRKDANHQNIFAVEINDFKTYSENDIEFLVPQDKNAFILILDNVQDPHNFGACIRSAHSAGIDFIIIPKDNSAPVNATVKKVACGAAEHTKIVVVTNLARAIEKLKQLGVWIIGLAGEADDSLYSMNLADSVAIVAGAEGSGMRQRTKASCDFLAKLPMLGEVSSLNVSVATGIALYETVRQRTNTI</sequence>
<evidence type="ECO:0000313" key="7">
    <source>
        <dbReference type="Proteomes" id="UP000469081"/>
    </source>
</evidence>
<protein>
    <submittedName>
        <fullName evidence="6">23S rRNA (Guanosine(2251)-2'-O)-methyltransferase RlmB</fullName>
    </submittedName>
</protein>
<dbReference type="SUPFAM" id="SSF75217">
    <property type="entry name" value="alpha/beta knot"/>
    <property type="match status" value="1"/>
</dbReference>
<evidence type="ECO:0000313" key="6">
    <source>
        <dbReference type="EMBL" id="MWZ39873.1"/>
    </source>
</evidence>
<dbReference type="GO" id="GO:0070039">
    <property type="term" value="F:rRNA (guanosine-2'-O-)-methyltransferase activity"/>
    <property type="evidence" value="ECO:0007669"/>
    <property type="project" value="TreeGrafter"/>
</dbReference>
<accession>A0A6I4RXL0</accession>
<dbReference type="FunFam" id="3.40.1280.10:FF:000008">
    <property type="entry name" value="Group 3 RNA methyltransferase TrmH"/>
    <property type="match status" value="1"/>
</dbReference>
<gene>
    <name evidence="6" type="primary">rlmB</name>
    <name evidence="6" type="ORF">FNC33_04835</name>
</gene>
<evidence type="ECO:0000256" key="2">
    <source>
        <dbReference type="ARBA" id="ARBA00022603"/>
    </source>
</evidence>
<dbReference type="NCBIfam" id="TIGR00186">
    <property type="entry name" value="rRNA_methyl_3"/>
    <property type="match status" value="1"/>
</dbReference>
<dbReference type="GO" id="GO:0003723">
    <property type="term" value="F:RNA binding"/>
    <property type="evidence" value="ECO:0007669"/>
    <property type="project" value="InterPro"/>
</dbReference>
<comment type="caution">
    <text evidence="6">The sequence shown here is derived from an EMBL/GenBank/DDBJ whole genome shotgun (WGS) entry which is preliminary data.</text>
</comment>
<comment type="similarity">
    <text evidence="1">Belongs to the class IV-like SAM-binding methyltransferase superfamily. RNA methyltransferase TrmH family.</text>
</comment>
<dbReference type="CDD" id="cd18103">
    <property type="entry name" value="SpoU-like_RlmB"/>
    <property type="match status" value="1"/>
</dbReference>
<reference evidence="6 7" key="1">
    <citation type="submission" date="2019-06" db="EMBL/GenBank/DDBJ databases">
        <title>Phylogeography and genetic diversity of Francisella tularensis subsp. holarctica in France (1947-2018).</title>
        <authorList>
            <person name="Kevin M."/>
            <person name="Madani N."/>
            <person name="Maurin M."/>
        </authorList>
    </citation>
    <scope>NUCLEOTIDE SEQUENCE [LARGE SCALE GENOMIC DNA]</scope>
    <source>
        <strain evidence="6 7">ATCC 15482</strain>
    </source>
</reference>
<dbReference type="RefSeq" id="WP_003038558.1">
    <property type="nucleotide sequence ID" value="NZ_VJEZ01000005.1"/>
</dbReference>
<dbReference type="PANTHER" id="PTHR46429:SF1">
    <property type="entry name" value="23S RRNA (GUANOSINE-2'-O-)-METHYLTRANSFERASE RLMB"/>
    <property type="match status" value="1"/>
</dbReference>
<keyword evidence="3 6" id="KW-0808">Transferase</keyword>
<organism evidence="6 7">
    <name type="scientific">Francisella tularensis</name>
    <dbReference type="NCBI Taxonomy" id="263"/>
    <lineage>
        <taxon>Bacteria</taxon>
        <taxon>Pseudomonadati</taxon>
        <taxon>Pseudomonadota</taxon>
        <taxon>Gammaproteobacteria</taxon>
        <taxon>Thiotrichales</taxon>
        <taxon>Francisellaceae</taxon>
        <taxon>Francisella</taxon>
    </lineage>
</organism>
<dbReference type="AlphaFoldDB" id="A0A6I4RXL0"/>
<dbReference type="InterPro" id="IPR029026">
    <property type="entry name" value="tRNA_m1G_MTases_N"/>
</dbReference>
<evidence type="ECO:0000259" key="4">
    <source>
        <dbReference type="Pfam" id="PF00588"/>
    </source>
</evidence>
<dbReference type="Pfam" id="PF00588">
    <property type="entry name" value="SpoU_methylase"/>
    <property type="match status" value="1"/>
</dbReference>
<dbReference type="GO" id="GO:0005829">
    <property type="term" value="C:cytosol"/>
    <property type="evidence" value="ECO:0007669"/>
    <property type="project" value="TreeGrafter"/>
</dbReference>
<name>A0A6I4RXL0_FRATU</name>
<evidence type="ECO:0000256" key="1">
    <source>
        <dbReference type="ARBA" id="ARBA00007228"/>
    </source>
</evidence>
<dbReference type="InterPro" id="IPR029064">
    <property type="entry name" value="Ribosomal_eL30-like_sf"/>
</dbReference>
<dbReference type="EMBL" id="VJEZ01000005">
    <property type="protein sequence ID" value="MWZ39873.1"/>
    <property type="molecule type" value="Genomic_DNA"/>
</dbReference>
<keyword evidence="2 6" id="KW-0489">Methyltransferase</keyword>
<dbReference type="InterPro" id="IPR029028">
    <property type="entry name" value="Alpha/beta_knot_MTases"/>
</dbReference>
<proteinExistence type="inferred from homology"/>
<dbReference type="InterPro" id="IPR013123">
    <property type="entry name" value="SpoU_subst-bd"/>
</dbReference>
<dbReference type="Proteomes" id="UP000469081">
    <property type="component" value="Unassembled WGS sequence"/>
</dbReference>
<dbReference type="Gene3D" id="3.40.1280.10">
    <property type="match status" value="1"/>
</dbReference>
<feature type="domain" description="RNA 2-O ribose methyltransferase substrate binding" evidence="5">
    <location>
        <begin position="4"/>
        <end position="74"/>
    </location>
</feature>
<evidence type="ECO:0000259" key="5">
    <source>
        <dbReference type="Pfam" id="PF08032"/>
    </source>
</evidence>
<dbReference type="Pfam" id="PF08032">
    <property type="entry name" value="SpoU_sub_bind"/>
    <property type="match status" value="1"/>
</dbReference>
<dbReference type="Gene3D" id="3.30.1330.30">
    <property type="match status" value="1"/>
</dbReference>
<dbReference type="InterPro" id="IPR001537">
    <property type="entry name" value="SpoU_MeTrfase"/>
</dbReference>
<feature type="domain" description="tRNA/rRNA methyltransferase SpoU type" evidence="4">
    <location>
        <begin position="98"/>
        <end position="238"/>
    </location>
</feature>
<dbReference type="InterPro" id="IPR004441">
    <property type="entry name" value="rRNA_MeTrfase_TrmH"/>
</dbReference>
<evidence type="ECO:0000256" key="3">
    <source>
        <dbReference type="ARBA" id="ARBA00022679"/>
    </source>
</evidence>
<dbReference type="PANTHER" id="PTHR46429">
    <property type="entry name" value="23S RRNA (GUANOSINE-2'-O-)-METHYLTRANSFERASE RLMB"/>
    <property type="match status" value="1"/>
</dbReference>